<dbReference type="InterPro" id="IPR027417">
    <property type="entry name" value="P-loop_NTPase"/>
</dbReference>
<feature type="domain" description="ABC transmembrane type-1" evidence="10">
    <location>
        <begin position="720"/>
        <end position="1008"/>
    </location>
</feature>
<dbReference type="PANTHER" id="PTHR43394">
    <property type="entry name" value="ATP-DEPENDENT PERMEASE MDL1, MITOCHONDRIAL"/>
    <property type="match status" value="1"/>
</dbReference>
<dbReference type="Gene3D" id="1.20.1560.10">
    <property type="entry name" value="ABC transporter type 1, transmembrane domain"/>
    <property type="match status" value="1"/>
</dbReference>
<keyword evidence="5" id="KW-0067">ATP-binding</keyword>
<keyword evidence="3 8" id="KW-0812">Transmembrane</keyword>
<dbReference type="Pfam" id="PF00005">
    <property type="entry name" value="ABC_tran"/>
    <property type="match status" value="2"/>
</dbReference>
<feature type="transmembrane region" description="Helical" evidence="8">
    <location>
        <begin position="271"/>
        <end position="296"/>
    </location>
</feature>
<evidence type="ECO:0000256" key="5">
    <source>
        <dbReference type="ARBA" id="ARBA00022840"/>
    </source>
</evidence>
<feature type="transmembrane region" description="Helical" evidence="8">
    <location>
        <begin position="302"/>
        <end position="323"/>
    </location>
</feature>
<feature type="transmembrane region" description="Helical" evidence="8">
    <location>
        <begin position="944"/>
        <end position="966"/>
    </location>
</feature>
<dbReference type="GO" id="GO:0016887">
    <property type="term" value="F:ATP hydrolysis activity"/>
    <property type="evidence" value="ECO:0007669"/>
    <property type="project" value="InterPro"/>
</dbReference>
<evidence type="ECO:0000256" key="8">
    <source>
        <dbReference type="SAM" id="Phobius"/>
    </source>
</evidence>
<feature type="transmembrane region" description="Helical" evidence="8">
    <location>
        <begin position="40"/>
        <end position="64"/>
    </location>
</feature>
<evidence type="ECO:0000256" key="4">
    <source>
        <dbReference type="ARBA" id="ARBA00022741"/>
    </source>
</evidence>
<dbReference type="EMBL" id="RYZW01000042">
    <property type="protein sequence ID" value="TDZ58585.1"/>
    <property type="molecule type" value="Genomic_DNA"/>
</dbReference>
<dbReference type="GO" id="GO:0005743">
    <property type="term" value="C:mitochondrial inner membrane"/>
    <property type="evidence" value="ECO:0007669"/>
    <property type="project" value="TreeGrafter"/>
</dbReference>
<reference evidence="11 12" key="1">
    <citation type="submission" date="2018-12" db="EMBL/GenBank/DDBJ databases">
        <title>Genome sequence and assembly of Colletotrichum trifolii.</title>
        <authorList>
            <person name="Gan P."/>
            <person name="Shirasu K."/>
        </authorList>
    </citation>
    <scope>NUCLEOTIDE SEQUENCE [LARGE SCALE GENOMIC DNA]</scope>
    <source>
        <strain evidence="11 12">543-2</strain>
    </source>
</reference>
<dbReference type="PANTHER" id="PTHR43394:SF27">
    <property type="entry name" value="ATP-DEPENDENT TRANSLOCASE ABCB1-LIKE"/>
    <property type="match status" value="1"/>
</dbReference>
<dbReference type="InterPro" id="IPR036640">
    <property type="entry name" value="ABC1_TM_sf"/>
</dbReference>
<comment type="subcellular location">
    <subcellularLocation>
        <location evidence="1">Membrane</location>
        <topology evidence="1">Multi-pass membrane protein</topology>
    </subcellularLocation>
</comment>
<feature type="domain" description="ABC transporter" evidence="9">
    <location>
        <begin position="369"/>
        <end position="647"/>
    </location>
</feature>
<dbReference type="InterPro" id="IPR039421">
    <property type="entry name" value="Type_1_exporter"/>
</dbReference>
<dbReference type="SMART" id="SM00382">
    <property type="entry name" value="AAA"/>
    <property type="match status" value="2"/>
</dbReference>
<dbReference type="InterPro" id="IPR003593">
    <property type="entry name" value="AAA+_ATPase"/>
</dbReference>
<sequence>MRLSRKSKPPTAKPPTNPLLRTPSFSDYLRVFTYARKWDYVVYLVAGLASLGAGAALPLMNIIFGHLVGQFAEFFRPTNTTLTRAEFEKILDRQALYITILFLGRWLLNAVNRYAFRTIGVRISSDIRRHYLRALLAQSVHVVDALPAGAPALAITATADALQMGISERLGTFLQFNGTIWAALAIAFVWSWDLTLVTLSLILYIAIVLSFVFPVVVRRQQAADEANLAATAVAGEALGGIRLVMACGAQRRVVERYERWVREGMRRGMKAAPLVGAQFGLIFFGVLGTFGLAFWYGARRYLAGKIVDAGVVIVVLMSVVMVISSLERIATPLLAVGKAMVAACQLFTVIDAPAPSMGTLKPDISSADLVFDDVTFEYPGRPGVKVLDGLSFRIRPGQNVAIVGPSGAGKSTIVGLIERWYALREPYVLPKVANLMPVEKSDDKDEHVEDTPRLSQLAGCINIGGVNLDELDMQWWRSQIGLVQQEPFLFNDTIFANVANGLVGTPWEREPEFRRREMVQQACMEANAHEFVCQMPSKYDTRVGDGGIKLSGGQKQRLAIARSIIKKPRILILDEATSSIDAKSEHLVQAALDSITRNHTTITIAHRLSTIKKADHIIVLAQGQAVEQGTHKSLMSNSSGLYHHLVQAQALHFSSPLDVADYNEPLVFHDCLEKLASAPEIPAASYTFTPYSPPSRAPRGFVRTFGKLLYHQRAKWPSYLGIVVSAAAVAAGTPLQSWLFARVIGIFLLDKSELGARASFWGLMWLALAVGVGLSWFAEAWVGIRAQQAVSAAYKIRYLSDMLRQEVSYFDDDRNPLGALAFRVGGDAKLLEELLGMNTALFISGIFTILGCAVISFVFSWKLGLLALFVTMPVMLATGFWKFRQELQFEQSNALVFLESSQFATEAVGAFRTVSSLGLEPAINARYENLLAIHTLRARRRARWTAGLFGFADSVGLACQALVFWYGGRLLARGELASMEAFFVCFMAIIQGAEAAGQALSAAPSAAQAYAAATRMLELRESVTRETTTVPDLPSTTRGGMKIELRDVNFAYPSRNVGVLENLNLTVEKGQFAALVGASGSGKSTVISLLERFYTLEPEQGAVLFDGVDVTTLPVHHHRRNLSLVPQEPTIFFGTIRENVLFGIPTSLKISDAQLEKACRDAYIHDFIVSLPEGYDTDVGLRGIAMSGGQRQRIALARALIRDPRVLLLDEATSALDSEAEGVVMQALEEAREGRTVVAVAHRLATVQHADVIFVLAEGRVVERGTHEELLGYGGVYWDMCRNQALDR</sequence>
<dbReference type="CDD" id="cd18577">
    <property type="entry name" value="ABC_6TM_Pgp_ABCB1_D1_like"/>
    <property type="match status" value="1"/>
</dbReference>
<dbReference type="FunFam" id="3.40.50.300:FF:000913">
    <property type="entry name" value="ABC multidrug transporter SitT"/>
    <property type="match status" value="1"/>
</dbReference>
<evidence type="ECO:0000256" key="3">
    <source>
        <dbReference type="ARBA" id="ARBA00022692"/>
    </source>
</evidence>
<comment type="similarity">
    <text evidence="2">Belongs to the ABC transporter superfamily. ABCB family. Multidrug resistance exporter (TC 3.A.1.201) subfamily.</text>
</comment>
<dbReference type="CDD" id="cd18578">
    <property type="entry name" value="ABC_6TM_Pgp_ABCB1_D2_like"/>
    <property type="match status" value="1"/>
</dbReference>
<dbReference type="PROSITE" id="PS50893">
    <property type="entry name" value="ABC_TRANSPORTER_2"/>
    <property type="match status" value="2"/>
</dbReference>
<keyword evidence="7 8" id="KW-0472">Membrane</keyword>
<dbReference type="SUPFAM" id="SSF52540">
    <property type="entry name" value="P-loop containing nucleoside triphosphate hydrolases"/>
    <property type="match status" value="3"/>
</dbReference>
<organism evidence="11 12">
    <name type="scientific">Colletotrichum trifolii</name>
    <dbReference type="NCBI Taxonomy" id="5466"/>
    <lineage>
        <taxon>Eukaryota</taxon>
        <taxon>Fungi</taxon>
        <taxon>Dikarya</taxon>
        <taxon>Ascomycota</taxon>
        <taxon>Pezizomycotina</taxon>
        <taxon>Sordariomycetes</taxon>
        <taxon>Hypocreomycetidae</taxon>
        <taxon>Glomerellales</taxon>
        <taxon>Glomerellaceae</taxon>
        <taxon>Colletotrichum</taxon>
        <taxon>Colletotrichum orbiculare species complex</taxon>
    </lineage>
</organism>
<dbReference type="PROSITE" id="PS00211">
    <property type="entry name" value="ABC_TRANSPORTER_1"/>
    <property type="match status" value="2"/>
</dbReference>
<gene>
    <name evidence="11" type="primary">BEA3-0</name>
    <name evidence="11" type="ORF">CTRI78_v005263</name>
</gene>
<dbReference type="InterPro" id="IPR003439">
    <property type="entry name" value="ABC_transporter-like_ATP-bd"/>
</dbReference>
<evidence type="ECO:0000256" key="2">
    <source>
        <dbReference type="ARBA" id="ARBA00007577"/>
    </source>
</evidence>
<keyword evidence="4" id="KW-0547">Nucleotide-binding</keyword>
<evidence type="ECO:0000259" key="9">
    <source>
        <dbReference type="PROSITE" id="PS50893"/>
    </source>
</evidence>
<dbReference type="CDD" id="cd03249">
    <property type="entry name" value="ABC_MTABC3_MDL1_MDL2"/>
    <property type="match status" value="1"/>
</dbReference>
<feature type="domain" description="ABC transporter" evidence="9">
    <location>
        <begin position="1043"/>
        <end position="1283"/>
    </location>
</feature>
<dbReference type="InterPro" id="IPR017871">
    <property type="entry name" value="ABC_transporter-like_CS"/>
</dbReference>
<dbReference type="Gene3D" id="3.40.50.300">
    <property type="entry name" value="P-loop containing nucleotide triphosphate hydrolases"/>
    <property type="match status" value="2"/>
</dbReference>
<dbReference type="GO" id="GO:0090374">
    <property type="term" value="P:oligopeptide export from mitochondrion"/>
    <property type="evidence" value="ECO:0007669"/>
    <property type="project" value="TreeGrafter"/>
</dbReference>
<dbReference type="PROSITE" id="PS50929">
    <property type="entry name" value="ABC_TM1F"/>
    <property type="match status" value="2"/>
</dbReference>
<feature type="transmembrane region" description="Helical" evidence="8">
    <location>
        <begin position="839"/>
        <end position="859"/>
    </location>
</feature>
<evidence type="ECO:0000313" key="12">
    <source>
        <dbReference type="Proteomes" id="UP000295703"/>
    </source>
</evidence>
<keyword evidence="12" id="KW-1185">Reference proteome</keyword>
<feature type="transmembrane region" description="Helical" evidence="8">
    <location>
        <begin position="865"/>
        <end position="883"/>
    </location>
</feature>
<feature type="domain" description="ABC transmembrane type-1" evidence="10">
    <location>
        <begin position="44"/>
        <end position="331"/>
    </location>
</feature>
<dbReference type="GO" id="GO:0015421">
    <property type="term" value="F:ABC-type oligopeptide transporter activity"/>
    <property type="evidence" value="ECO:0007669"/>
    <property type="project" value="TreeGrafter"/>
</dbReference>
<name>A0A4R8RF50_COLTR</name>
<feature type="transmembrane region" description="Helical" evidence="8">
    <location>
        <begin position="170"/>
        <end position="190"/>
    </location>
</feature>
<feature type="transmembrane region" description="Helical" evidence="8">
    <location>
        <begin position="95"/>
        <end position="116"/>
    </location>
</feature>
<keyword evidence="6 8" id="KW-1133">Transmembrane helix</keyword>
<proteinExistence type="inferred from homology"/>
<feature type="transmembrane region" description="Helical" evidence="8">
    <location>
        <begin position="196"/>
        <end position="217"/>
    </location>
</feature>
<evidence type="ECO:0000256" key="6">
    <source>
        <dbReference type="ARBA" id="ARBA00022989"/>
    </source>
</evidence>
<dbReference type="STRING" id="5466.A0A4R8RF50"/>
<comment type="caution">
    <text evidence="11">The sequence shown here is derived from an EMBL/GenBank/DDBJ whole genome shotgun (WGS) entry which is preliminary data.</text>
</comment>
<dbReference type="GO" id="GO:0005524">
    <property type="term" value="F:ATP binding"/>
    <property type="evidence" value="ECO:0007669"/>
    <property type="project" value="UniProtKB-KW"/>
</dbReference>
<evidence type="ECO:0000259" key="10">
    <source>
        <dbReference type="PROSITE" id="PS50929"/>
    </source>
</evidence>
<feature type="transmembrane region" description="Helical" evidence="8">
    <location>
        <begin position="719"/>
        <end position="740"/>
    </location>
</feature>
<accession>A0A4R8RF50</accession>
<dbReference type="SUPFAM" id="SSF90123">
    <property type="entry name" value="ABC transporter transmembrane region"/>
    <property type="match status" value="2"/>
</dbReference>
<evidence type="ECO:0000256" key="7">
    <source>
        <dbReference type="ARBA" id="ARBA00023136"/>
    </source>
</evidence>
<dbReference type="InterPro" id="IPR011527">
    <property type="entry name" value="ABC1_TM_dom"/>
</dbReference>
<protein>
    <submittedName>
        <fullName evidence="11">ABC transporter BEA3</fullName>
    </submittedName>
</protein>
<feature type="transmembrane region" description="Helical" evidence="8">
    <location>
        <begin position="760"/>
        <end position="778"/>
    </location>
</feature>
<evidence type="ECO:0000256" key="1">
    <source>
        <dbReference type="ARBA" id="ARBA00004141"/>
    </source>
</evidence>
<dbReference type="Proteomes" id="UP000295703">
    <property type="component" value="Unassembled WGS sequence"/>
</dbReference>
<dbReference type="Pfam" id="PF00664">
    <property type="entry name" value="ABC_membrane"/>
    <property type="match status" value="2"/>
</dbReference>
<evidence type="ECO:0000313" key="11">
    <source>
        <dbReference type="EMBL" id="TDZ58585.1"/>
    </source>
</evidence>